<proteinExistence type="predicted"/>
<keyword evidence="2" id="KW-1185">Reference proteome</keyword>
<dbReference type="Proteomes" id="UP000327044">
    <property type="component" value="Unassembled WGS sequence"/>
</dbReference>
<gene>
    <name evidence="1" type="ORF">PPYR_01448</name>
</gene>
<name>A0A5N4B4L5_PHOPY</name>
<dbReference type="AlphaFoldDB" id="A0A5N4B4L5"/>
<dbReference type="EMBL" id="VVIM01000001">
    <property type="protein sequence ID" value="KAB0804478.1"/>
    <property type="molecule type" value="Genomic_DNA"/>
</dbReference>
<reference evidence="1 2" key="1">
    <citation type="journal article" date="2018" name="Elife">
        <title>Firefly genomes illuminate parallel origins of bioluminescence in beetles.</title>
        <authorList>
            <person name="Fallon T.R."/>
            <person name="Lower S.E."/>
            <person name="Chang C.H."/>
            <person name="Bessho-Uehara M."/>
            <person name="Martin G.J."/>
            <person name="Bewick A.J."/>
            <person name="Behringer M."/>
            <person name="Debat H.J."/>
            <person name="Wong I."/>
            <person name="Day J.C."/>
            <person name="Suvorov A."/>
            <person name="Silva C.J."/>
            <person name="Stanger-Hall K.F."/>
            <person name="Hall D.W."/>
            <person name="Schmitz R.J."/>
            <person name="Nelson D.R."/>
            <person name="Lewis S.M."/>
            <person name="Shigenobu S."/>
            <person name="Bybee S.M."/>
            <person name="Larracuente A.M."/>
            <person name="Oba Y."/>
            <person name="Weng J.K."/>
        </authorList>
    </citation>
    <scope>NUCLEOTIDE SEQUENCE [LARGE SCALE GENOMIC DNA]</scope>
    <source>
        <strain evidence="1">1611_PpyrPB1</strain>
        <tissue evidence="1">Whole body</tissue>
    </source>
</reference>
<evidence type="ECO:0000313" key="2">
    <source>
        <dbReference type="Proteomes" id="UP000327044"/>
    </source>
</evidence>
<organism evidence="1 2">
    <name type="scientific">Photinus pyralis</name>
    <name type="common">Common eastern firefly</name>
    <name type="synonym">Lampyris pyralis</name>
    <dbReference type="NCBI Taxonomy" id="7054"/>
    <lineage>
        <taxon>Eukaryota</taxon>
        <taxon>Metazoa</taxon>
        <taxon>Ecdysozoa</taxon>
        <taxon>Arthropoda</taxon>
        <taxon>Hexapoda</taxon>
        <taxon>Insecta</taxon>
        <taxon>Pterygota</taxon>
        <taxon>Neoptera</taxon>
        <taxon>Endopterygota</taxon>
        <taxon>Coleoptera</taxon>
        <taxon>Polyphaga</taxon>
        <taxon>Elateriformia</taxon>
        <taxon>Elateroidea</taxon>
        <taxon>Lampyridae</taxon>
        <taxon>Lampyrinae</taxon>
        <taxon>Photinus</taxon>
    </lineage>
</organism>
<protein>
    <submittedName>
        <fullName evidence="1">Uncharacterized protein</fullName>
    </submittedName>
</protein>
<dbReference type="InParanoid" id="A0A5N4B4L5"/>
<accession>A0A5N4B4L5</accession>
<comment type="caution">
    <text evidence="1">The sequence shown here is derived from an EMBL/GenBank/DDBJ whole genome shotgun (WGS) entry which is preliminary data.</text>
</comment>
<evidence type="ECO:0000313" key="1">
    <source>
        <dbReference type="EMBL" id="KAB0804478.1"/>
    </source>
</evidence>
<sequence length="70" mass="8217">MRKHVQALGLMPEYQNDEEFSLKARMVTALAFVPVKRLEDAVDQLSNYLPNQLHPLLDWFEDNYLGRANR</sequence>